<protein>
    <submittedName>
        <fullName evidence="1">Uncharacterized protein</fullName>
    </submittedName>
</protein>
<proteinExistence type="predicted"/>
<comment type="caution">
    <text evidence="1">The sequence shown here is derived from an EMBL/GenBank/DDBJ whole genome shotgun (WGS) entry which is preliminary data.</text>
</comment>
<evidence type="ECO:0000313" key="2">
    <source>
        <dbReference type="Proteomes" id="UP000326207"/>
    </source>
</evidence>
<dbReference type="AlphaFoldDB" id="A0A5N5UH08"/>
<sequence length="64" mass="7362">MLLTGITVTFGYGGWIIFSLTAKTMWYDPQTAEGDLLRDRLVNWPERNKEVMHSNGRKPLPLKP</sequence>
<name>A0A5N5UH08_9EURY</name>
<reference evidence="1 2" key="1">
    <citation type="submission" date="2019-10" db="EMBL/GenBank/DDBJ databases">
        <title>Unraveling microbial dark matter from salterns through culturing: the case of the genus Halosegnis.</title>
        <authorList>
            <person name="Duran-Viseras A."/>
            <person name="Andrei A.-S."/>
            <person name="Vera-Gargallo B."/>
            <person name="Ghai R."/>
            <person name="Sanchez-Porro C."/>
            <person name="Ventosa A."/>
        </authorList>
    </citation>
    <scope>NUCLEOTIDE SEQUENCE [LARGE SCALE GENOMIC DNA]</scope>
    <source>
        <strain evidence="1 2">F19-13</strain>
    </source>
</reference>
<organism evidence="1 2">
    <name type="scientific">Halosegnis rubeus</name>
    <dbReference type="NCBI Taxonomy" id="2212850"/>
    <lineage>
        <taxon>Archaea</taxon>
        <taxon>Methanobacteriati</taxon>
        <taxon>Methanobacteriota</taxon>
        <taxon>Stenosarchaea group</taxon>
        <taxon>Halobacteria</taxon>
        <taxon>Halobacteriales</taxon>
        <taxon>Natronomonadaceae</taxon>
        <taxon>Halosegnis</taxon>
    </lineage>
</organism>
<gene>
    <name evidence="1" type="ORF">DP108_07685</name>
</gene>
<dbReference type="Proteomes" id="UP000326207">
    <property type="component" value="Unassembled WGS sequence"/>
</dbReference>
<evidence type="ECO:0000313" key="1">
    <source>
        <dbReference type="EMBL" id="KAB7517768.1"/>
    </source>
</evidence>
<accession>A0A5N5UH08</accession>
<dbReference type="EMBL" id="QMDY01000004">
    <property type="protein sequence ID" value="KAB7517768.1"/>
    <property type="molecule type" value="Genomic_DNA"/>
</dbReference>